<sequence length="73" mass="7859">MTPGTGFLPTDLHIVSETDLLLLQRRTAPSAPLHRAVRTPSSPWPAGALDAVLDELERREVCPARQADGARCG</sequence>
<organism evidence="1 2">
    <name type="scientific">Arthrobacter agilis</name>
    <dbReference type="NCBI Taxonomy" id="37921"/>
    <lineage>
        <taxon>Bacteria</taxon>
        <taxon>Bacillati</taxon>
        <taxon>Actinomycetota</taxon>
        <taxon>Actinomycetes</taxon>
        <taxon>Micrococcales</taxon>
        <taxon>Micrococcaceae</taxon>
        <taxon>Arthrobacter</taxon>
    </lineage>
</organism>
<proteinExistence type="predicted"/>
<evidence type="ECO:0000313" key="2">
    <source>
        <dbReference type="Proteomes" id="UP000239187"/>
    </source>
</evidence>
<dbReference type="Proteomes" id="UP000239187">
    <property type="component" value="Chromosome"/>
</dbReference>
<reference evidence="1 2" key="1">
    <citation type="submission" date="2017-11" db="EMBL/GenBank/DDBJ databases">
        <title>Draft genome of Arthrobacter agilis strain UMCV2, a plant growth-promoting rhizobacterium and biocontrol capacity of phytopathogenic fungi.</title>
        <authorList>
            <person name="Martinez-Camara R."/>
            <person name="Santoyo G."/>
            <person name="Moreno-Hagelsieb G."/>
            <person name="Valencia-Cantero E."/>
        </authorList>
    </citation>
    <scope>NUCLEOTIDE SEQUENCE [LARGE SCALE GENOMIC DNA]</scope>
    <source>
        <strain evidence="1 2">UMCV2</strain>
    </source>
</reference>
<gene>
    <name evidence="1" type="ORF">CVO76_06140</name>
</gene>
<dbReference type="AlphaFoldDB" id="A0A2L0UDI4"/>
<accession>A0A2L0UDI4</accession>
<dbReference type="EMBL" id="CP024915">
    <property type="protein sequence ID" value="AUZ87262.1"/>
    <property type="molecule type" value="Genomic_DNA"/>
</dbReference>
<dbReference type="RefSeq" id="WP_208741243.1">
    <property type="nucleotide sequence ID" value="NZ_CP024915.1"/>
</dbReference>
<protein>
    <submittedName>
        <fullName evidence="1">Uncharacterized protein</fullName>
    </submittedName>
</protein>
<evidence type="ECO:0000313" key="1">
    <source>
        <dbReference type="EMBL" id="AUZ87262.1"/>
    </source>
</evidence>
<name>A0A2L0UDI4_9MICC</name>